<evidence type="ECO:0000259" key="1">
    <source>
        <dbReference type="Pfam" id="PF13280"/>
    </source>
</evidence>
<dbReference type="PANTHER" id="PTHR34580">
    <property type="match status" value="1"/>
</dbReference>
<protein>
    <submittedName>
        <fullName evidence="2">WYL domain protein</fullName>
    </submittedName>
</protein>
<dbReference type="PROSITE" id="PS52050">
    <property type="entry name" value="WYL"/>
    <property type="match status" value="1"/>
</dbReference>
<proteinExistence type="predicted"/>
<dbReference type="InterPro" id="IPR051534">
    <property type="entry name" value="CBASS_pafABC_assoc_protein"/>
</dbReference>
<dbReference type="PIRSF" id="PIRSF016838">
    <property type="entry name" value="PafC"/>
    <property type="match status" value="1"/>
</dbReference>
<dbReference type="EMBL" id="CABWIE010000019">
    <property type="protein sequence ID" value="VWL94406.1"/>
    <property type="molecule type" value="Genomic_DNA"/>
</dbReference>
<dbReference type="PANTHER" id="PTHR34580:SF3">
    <property type="entry name" value="PROTEIN PAFB"/>
    <property type="match status" value="1"/>
</dbReference>
<keyword evidence="3" id="KW-1185">Reference proteome</keyword>
<evidence type="ECO:0000313" key="2">
    <source>
        <dbReference type="EMBL" id="VWL94406.1"/>
    </source>
</evidence>
<gene>
    <name evidence="2" type="ORF">KCJAJFAP_00020</name>
</gene>
<organism evidence="2 3">
    <name type="scientific">Collinsella aerofaciens</name>
    <dbReference type="NCBI Taxonomy" id="74426"/>
    <lineage>
        <taxon>Bacteria</taxon>
        <taxon>Bacillati</taxon>
        <taxon>Actinomycetota</taxon>
        <taxon>Coriobacteriia</taxon>
        <taxon>Coriobacteriales</taxon>
        <taxon>Coriobacteriaceae</taxon>
        <taxon>Collinsella</taxon>
    </lineage>
</organism>
<sequence length="305" mass="33772">MPVRKLTSEQRLSRAIDIMEALYAAGENGMTRDELCSRFDITGASLDEVLEIVSTLADRESGARIICEHRGQCVVLTGDAGRVLPLRLSAAEGAVLNHELESLGIEPQAAARIRRALLPKELGYNQRVFDTVAHGSHWQQLSCAIRDGVRCRISYRSMDDTQARERLVDPLRITTNGDQTYLIAWDVAVDEQRTYRMDKIEDLVLTDDSVVRHAPEPATLHDSLAQAERSAKLLMPRALAERLDWPGIMSIEPNGADSSTVNVRYGSERWLLSQVIAAGGAIRILDDPALSERLCDMAKSLVCPL</sequence>
<evidence type="ECO:0000313" key="3">
    <source>
        <dbReference type="Proteomes" id="UP000361836"/>
    </source>
</evidence>
<accession>A0A5K1IZD1</accession>
<dbReference type="AlphaFoldDB" id="A0A5K1IZD1"/>
<dbReference type="Proteomes" id="UP000361836">
    <property type="component" value="Unassembled WGS sequence"/>
</dbReference>
<dbReference type="InterPro" id="IPR028349">
    <property type="entry name" value="PafC-like"/>
</dbReference>
<name>A0A5K1IZD1_9ACTN</name>
<dbReference type="InterPro" id="IPR026881">
    <property type="entry name" value="WYL_dom"/>
</dbReference>
<dbReference type="Pfam" id="PF13280">
    <property type="entry name" value="WYL"/>
    <property type="match status" value="1"/>
</dbReference>
<reference evidence="2 3" key="1">
    <citation type="submission" date="2019-10" db="EMBL/GenBank/DDBJ databases">
        <authorList>
            <person name="Wolf R A."/>
        </authorList>
    </citation>
    <scope>NUCLEOTIDE SEQUENCE [LARGE SCALE GENOMIC DNA]</scope>
    <source>
        <strain evidence="2">Collinsella_aerofaciens_MC2</strain>
    </source>
</reference>
<feature type="domain" description="WYL" evidence="1">
    <location>
        <begin position="138"/>
        <end position="203"/>
    </location>
</feature>
<dbReference type="RefSeq" id="WP_152076342.1">
    <property type="nucleotide sequence ID" value="NZ_CAAKNU010000025.1"/>
</dbReference>